<evidence type="ECO:0000313" key="3">
    <source>
        <dbReference type="Proteomes" id="UP001159363"/>
    </source>
</evidence>
<proteinExistence type="predicted"/>
<evidence type="ECO:0000313" key="2">
    <source>
        <dbReference type="EMBL" id="KAJ8868726.1"/>
    </source>
</evidence>
<organism evidence="2 3">
    <name type="scientific">Dryococelus australis</name>
    <dbReference type="NCBI Taxonomy" id="614101"/>
    <lineage>
        <taxon>Eukaryota</taxon>
        <taxon>Metazoa</taxon>
        <taxon>Ecdysozoa</taxon>
        <taxon>Arthropoda</taxon>
        <taxon>Hexapoda</taxon>
        <taxon>Insecta</taxon>
        <taxon>Pterygota</taxon>
        <taxon>Neoptera</taxon>
        <taxon>Polyneoptera</taxon>
        <taxon>Phasmatodea</taxon>
        <taxon>Verophasmatodea</taxon>
        <taxon>Anareolatae</taxon>
        <taxon>Phasmatidae</taxon>
        <taxon>Eurycanthinae</taxon>
        <taxon>Dryococelus</taxon>
    </lineage>
</organism>
<accession>A0ABQ9GCE0</accession>
<comment type="caution">
    <text evidence="2">The sequence shown here is derived from an EMBL/GenBank/DDBJ whole genome shotgun (WGS) entry which is preliminary data.</text>
</comment>
<protein>
    <submittedName>
        <fullName evidence="2">Uncharacterized protein</fullName>
    </submittedName>
</protein>
<dbReference type="Proteomes" id="UP001159363">
    <property type="component" value="Chromosome 13"/>
</dbReference>
<sequence>MFIKKVEDNDGFRNGDDFIPSNERLDSLDATCSNLGLSPASKIKKFNCEQQPVAIQTKLDKLSFTLESKLGDSFETPAFTDEPQKMPLTSLSAEYILLIEKLKNKIENIDKKEKVSEQLVKLAKNLTKTLDKDTLGRSQSFILVKKTAGYFQQTIGSSFQVVNKRKFAADNFALKTIAAFLKANIPLGKLQERSTREWMKKFVARAGDLPTVKTSREKYVPLLAEERFANVKANVAGKFETVLADERKHAARLTSLIDSLEGSSYSTRPILHSKLLHVKECFVIAASGIFNPETTSLIEELGNKVLKAEVKQDTPAHCIAVHGQTTRTNVHRPFYIRFKEMVKAQAEKKQPDVDVLLSIKHDVPAFECAVLRAVWLPCSNVDSDRCFSSYGIIVTDRQQLTGEKHRNNDNNEDIVSCVYEGQWYLGVTEEVSIENNDKVHFYEPAGPRTSSKISRDDKTWVPAKNIPQKLTPTELTTVTGRSDITPQLCEDISKFLVEHQA</sequence>
<reference evidence="2 3" key="1">
    <citation type="submission" date="2023-02" db="EMBL/GenBank/DDBJ databases">
        <title>LHISI_Scaffold_Assembly.</title>
        <authorList>
            <person name="Stuart O.P."/>
            <person name="Cleave R."/>
            <person name="Magrath M.J.L."/>
            <person name="Mikheyev A.S."/>
        </authorList>
    </citation>
    <scope>NUCLEOTIDE SEQUENCE [LARGE SCALE GENOMIC DNA]</scope>
    <source>
        <strain evidence="2">Daus_M_001</strain>
        <tissue evidence="2">Leg muscle</tissue>
    </source>
</reference>
<feature type="coiled-coil region" evidence="1">
    <location>
        <begin position="92"/>
        <end position="119"/>
    </location>
</feature>
<evidence type="ECO:0000256" key="1">
    <source>
        <dbReference type="SAM" id="Coils"/>
    </source>
</evidence>
<gene>
    <name evidence="2" type="ORF">PR048_030265</name>
</gene>
<keyword evidence="1" id="KW-0175">Coiled coil</keyword>
<keyword evidence="3" id="KW-1185">Reference proteome</keyword>
<name>A0ABQ9GCE0_9NEOP</name>
<dbReference type="EMBL" id="JARBHB010000014">
    <property type="protein sequence ID" value="KAJ8868726.1"/>
    <property type="molecule type" value="Genomic_DNA"/>
</dbReference>